<gene>
    <name evidence="2" type="ORF">AVDCRST_MAG01-01-2333</name>
</gene>
<feature type="compositionally biased region" description="Gly residues" evidence="1">
    <location>
        <begin position="269"/>
        <end position="280"/>
    </location>
</feature>
<evidence type="ECO:0000256" key="1">
    <source>
        <dbReference type="SAM" id="MobiDB-lite"/>
    </source>
</evidence>
<dbReference type="AlphaFoldDB" id="A0A6J4PWU3"/>
<feature type="region of interest" description="Disordered" evidence="1">
    <location>
        <begin position="226"/>
        <end position="280"/>
    </location>
</feature>
<organism evidence="2">
    <name type="scientific">uncultured Rubrobacteraceae bacterium</name>
    <dbReference type="NCBI Taxonomy" id="349277"/>
    <lineage>
        <taxon>Bacteria</taxon>
        <taxon>Bacillati</taxon>
        <taxon>Actinomycetota</taxon>
        <taxon>Rubrobacteria</taxon>
        <taxon>Rubrobacterales</taxon>
        <taxon>Rubrobacteraceae</taxon>
        <taxon>environmental samples</taxon>
    </lineage>
</organism>
<feature type="region of interest" description="Disordered" evidence="1">
    <location>
        <begin position="1"/>
        <end position="56"/>
    </location>
</feature>
<sequence length="280" mass="29217">MNDRRAAPPKTLRRTSENPPRKNAPRPLRFSLRTPSENAAGGGPESRFGGGKRRDREHRVSARAGFGFREVSVEDFFGDFGVMLGCRRGLSGGGLGWRVVGLEGEVLGGVGERRWSLGFEDAMGGGGGFGMGGRLVRGGGFVMYGCGMMGRSLSGSGRIFGTVAEGVGCASGARDRTGVVDRCFTGGRGRREERCYGGGRGPGAWGQLRYRPSSPASGFAFGSAYGRTRRTTGGPSEARVVAGAQRTRHRPLAESVPRPRSIVESIGAGSVGSVGGAGGR</sequence>
<dbReference type="EMBL" id="CADCUW010000322">
    <property type="protein sequence ID" value="CAA9421795.1"/>
    <property type="molecule type" value="Genomic_DNA"/>
</dbReference>
<accession>A0A6J4PWU3</accession>
<protein>
    <submittedName>
        <fullName evidence="2">Uncharacterized protein</fullName>
    </submittedName>
</protein>
<proteinExistence type="predicted"/>
<name>A0A6J4PWU3_9ACTN</name>
<evidence type="ECO:0000313" key="2">
    <source>
        <dbReference type="EMBL" id="CAA9421795.1"/>
    </source>
</evidence>
<reference evidence="2" key="1">
    <citation type="submission" date="2020-02" db="EMBL/GenBank/DDBJ databases">
        <authorList>
            <person name="Meier V. D."/>
        </authorList>
    </citation>
    <scope>NUCLEOTIDE SEQUENCE</scope>
    <source>
        <strain evidence="2">AVDCRST_MAG01</strain>
    </source>
</reference>